<evidence type="ECO:0000313" key="3">
    <source>
        <dbReference type="Proteomes" id="UP000691718"/>
    </source>
</evidence>
<keyword evidence="3" id="KW-1185">Reference proteome</keyword>
<organism evidence="2 3">
    <name type="scientific">Parnassius apollo</name>
    <name type="common">Apollo butterfly</name>
    <name type="synonym">Papilio apollo</name>
    <dbReference type="NCBI Taxonomy" id="110799"/>
    <lineage>
        <taxon>Eukaryota</taxon>
        <taxon>Metazoa</taxon>
        <taxon>Ecdysozoa</taxon>
        <taxon>Arthropoda</taxon>
        <taxon>Hexapoda</taxon>
        <taxon>Insecta</taxon>
        <taxon>Pterygota</taxon>
        <taxon>Neoptera</taxon>
        <taxon>Endopterygota</taxon>
        <taxon>Lepidoptera</taxon>
        <taxon>Glossata</taxon>
        <taxon>Ditrysia</taxon>
        <taxon>Papilionoidea</taxon>
        <taxon>Papilionidae</taxon>
        <taxon>Parnassiinae</taxon>
        <taxon>Parnassini</taxon>
        <taxon>Parnassius</taxon>
        <taxon>Parnassius</taxon>
    </lineage>
</organism>
<protein>
    <submittedName>
        <fullName evidence="2">(apollo) hypothetical protein</fullName>
    </submittedName>
</protein>
<gene>
    <name evidence="2" type="ORF">PAPOLLO_LOCUS14853</name>
</gene>
<name>A0A8S3X7P5_PARAO</name>
<comment type="caution">
    <text evidence="2">The sequence shown here is derived from an EMBL/GenBank/DDBJ whole genome shotgun (WGS) entry which is preliminary data.</text>
</comment>
<feature type="region of interest" description="Disordered" evidence="1">
    <location>
        <begin position="430"/>
        <end position="488"/>
    </location>
</feature>
<feature type="compositionally biased region" description="Polar residues" evidence="1">
    <location>
        <begin position="454"/>
        <end position="475"/>
    </location>
</feature>
<dbReference type="OrthoDB" id="7435533at2759"/>
<feature type="compositionally biased region" description="Polar residues" evidence="1">
    <location>
        <begin position="430"/>
        <end position="444"/>
    </location>
</feature>
<accession>A0A8S3X7P5</accession>
<feature type="region of interest" description="Disordered" evidence="1">
    <location>
        <begin position="612"/>
        <end position="646"/>
    </location>
</feature>
<reference evidence="2" key="1">
    <citation type="submission" date="2021-04" db="EMBL/GenBank/DDBJ databases">
        <authorList>
            <person name="Tunstrom K."/>
        </authorList>
    </citation>
    <scope>NUCLEOTIDE SEQUENCE</scope>
</reference>
<sequence>MPLNTVNLYEEHVRVPALTAPASKILPLYRARGHYGPTPTELNDQDFNLAINSEPTDSYVIPSSILAPSQEPINHHSPKRAKIVNEQPRKKVIRKVKPKRALARNKHVAPTNQEEEHPVSTFHEQFYSDVQDAGTIRKIKKPPRVEKIVDGNTEHIHTYSEEHIHKVVYDDEPKYASMVEIQPIGAMSAFNTHPFTSYKNVQLLAMASDPYQTLAVAGSMDTPSQYEYAAYNPHEVTHDHIFHDHGELPEEIDVSKDVLSIPPRVSYNRQGNQIDSGLPKRIKNKYIQSTTNAPLTDYSYYENIYSSNRVKPKKVTTPVYVSSQSENINEYKPISTYRYKDNVKSKSRGKVSTYFGKPAPDYQLKLPSNVPAPFSVSSKIIHDYKPLTQSYSGAMSGANGFSIYDDPFTTFKDSYLNNFEYDNYASSSNLQYSEDKSNNSAYSNTDRKSRKKSISTQNIRFGSQTQNTFDDNLSNEAFGENDGAPSALENVDSYDQAQFANSVSSKSYAAKDPSSSYHYYTGMAFDQQSIPEASNDNYQYAEAPITSTTSFPSIVVTPISTQQLQTEYSSNPTIKPSEFHNENEHNIRYKESDVNNAVNTTSREKYRVLKEIQTSDKTHKSRFHSNSAPSLSGTTEKSKLKYGDKI</sequence>
<dbReference type="AlphaFoldDB" id="A0A8S3X7P5"/>
<dbReference type="EMBL" id="CAJQZP010000987">
    <property type="protein sequence ID" value="CAG5007069.1"/>
    <property type="molecule type" value="Genomic_DNA"/>
</dbReference>
<proteinExistence type="predicted"/>
<evidence type="ECO:0000313" key="2">
    <source>
        <dbReference type="EMBL" id="CAG5007069.1"/>
    </source>
</evidence>
<feature type="compositionally biased region" description="Basic and acidic residues" evidence="1">
    <location>
        <begin position="636"/>
        <end position="646"/>
    </location>
</feature>
<evidence type="ECO:0000256" key="1">
    <source>
        <dbReference type="SAM" id="MobiDB-lite"/>
    </source>
</evidence>
<feature type="compositionally biased region" description="Polar residues" evidence="1">
    <location>
        <begin position="624"/>
        <end position="635"/>
    </location>
</feature>
<dbReference type="Proteomes" id="UP000691718">
    <property type="component" value="Unassembled WGS sequence"/>
</dbReference>